<dbReference type="EMBL" id="MU004235">
    <property type="protein sequence ID" value="KAF2669149.1"/>
    <property type="molecule type" value="Genomic_DNA"/>
</dbReference>
<gene>
    <name evidence="1" type="ORF">BT63DRAFT_424860</name>
</gene>
<dbReference type="AlphaFoldDB" id="A0A6A6UA58"/>
<evidence type="ECO:0000313" key="1">
    <source>
        <dbReference type="EMBL" id="KAF2669149.1"/>
    </source>
</evidence>
<evidence type="ECO:0000313" key="2">
    <source>
        <dbReference type="Proteomes" id="UP000799302"/>
    </source>
</evidence>
<proteinExistence type="predicted"/>
<name>A0A6A6UA58_9PEZI</name>
<dbReference type="Proteomes" id="UP000799302">
    <property type="component" value="Unassembled WGS sequence"/>
</dbReference>
<keyword evidence="2" id="KW-1185">Reference proteome</keyword>
<reference evidence="1" key="1">
    <citation type="journal article" date="2020" name="Stud. Mycol.">
        <title>101 Dothideomycetes genomes: a test case for predicting lifestyles and emergence of pathogens.</title>
        <authorList>
            <person name="Haridas S."/>
            <person name="Albert R."/>
            <person name="Binder M."/>
            <person name="Bloem J."/>
            <person name="Labutti K."/>
            <person name="Salamov A."/>
            <person name="Andreopoulos B."/>
            <person name="Baker S."/>
            <person name="Barry K."/>
            <person name="Bills G."/>
            <person name="Bluhm B."/>
            <person name="Cannon C."/>
            <person name="Castanera R."/>
            <person name="Culley D."/>
            <person name="Daum C."/>
            <person name="Ezra D."/>
            <person name="Gonzalez J."/>
            <person name="Henrissat B."/>
            <person name="Kuo A."/>
            <person name="Liang C."/>
            <person name="Lipzen A."/>
            <person name="Lutzoni F."/>
            <person name="Magnuson J."/>
            <person name="Mondo S."/>
            <person name="Nolan M."/>
            <person name="Ohm R."/>
            <person name="Pangilinan J."/>
            <person name="Park H.-J."/>
            <person name="Ramirez L."/>
            <person name="Alfaro M."/>
            <person name="Sun H."/>
            <person name="Tritt A."/>
            <person name="Yoshinaga Y."/>
            <person name="Zwiers L.-H."/>
            <person name="Turgeon B."/>
            <person name="Goodwin S."/>
            <person name="Spatafora J."/>
            <person name="Crous P."/>
            <person name="Grigoriev I."/>
        </authorList>
    </citation>
    <scope>NUCLEOTIDE SEQUENCE</scope>
    <source>
        <strain evidence="1">CBS 115976</strain>
    </source>
</reference>
<protein>
    <submittedName>
        <fullName evidence="1">Uncharacterized protein</fullName>
    </submittedName>
</protein>
<sequence>MRFRTQPKFNGFIFPKTTLVNSYARQEDEEDEEHSSPNFCASCEVPTSTEEYYCSYACRNADLENSVLSTSE</sequence>
<accession>A0A6A6UA58</accession>
<organism evidence="1 2">
    <name type="scientific">Microthyrium microscopicum</name>
    <dbReference type="NCBI Taxonomy" id="703497"/>
    <lineage>
        <taxon>Eukaryota</taxon>
        <taxon>Fungi</taxon>
        <taxon>Dikarya</taxon>
        <taxon>Ascomycota</taxon>
        <taxon>Pezizomycotina</taxon>
        <taxon>Dothideomycetes</taxon>
        <taxon>Dothideomycetes incertae sedis</taxon>
        <taxon>Microthyriales</taxon>
        <taxon>Microthyriaceae</taxon>
        <taxon>Microthyrium</taxon>
    </lineage>
</organism>